<dbReference type="RefSeq" id="WP_381440671.1">
    <property type="nucleotide sequence ID" value="NZ_JBHSNO010000022.1"/>
</dbReference>
<reference evidence="3" key="1">
    <citation type="journal article" date="2019" name="Int. J. Syst. Evol. Microbiol.">
        <title>The Global Catalogue of Microorganisms (GCM) 10K type strain sequencing project: providing services to taxonomists for standard genome sequencing and annotation.</title>
        <authorList>
            <consortium name="The Broad Institute Genomics Platform"/>
            <consortium name="The Broad Institute Genome Sequencing Center for Infectious Disease"/>
            <person name="Wu L."/>
            <person name="Ma J."/>
        </authorList>
    </citation>
    <scope>NUCLEOTIDE SEQUENCE [LARGE SCALE GENOMIC DNA]</scope>
    <source>
        <strain evidence="3">CGMCC 4.1434</strain>
    </source>
</reference>
<gene>
    <name evidence="2" type="ORF">ACFPRA_24570</name>
</gene>
<feature type="domain" description="Transposase IS66 central" evidence="1">
    <location>
        <begin position="1"/>
        <end position="36"/>
    </location>
</feature>
<comment type="caution">
    <text evidence="2">The sequence shown here is derived from an EMBL/GenBank/DDBJ whole genome shotgun (WGS) entry which is preliminary data.</text>
</comment>
<dbReference type="Pfam" id="PF03050">
    <property type="entry name" value="DDE_Tnp_IS66"/>
    <property type="match status" value="1"/>
</dbReference>
<evidence type="ECO:0000313" key="3">
    <source>
        <dbReference type="Proteomes" id="UP001596109"/>
    </source>
</evidence>
<evidence type="ECO:0000313" key="2">
    <source>
        <dbReference type="EMBL" id="MFC5592056.1"/>
    </source>
</evidence>
<evidence type="ECO:0000259" key="1">
    <source>
        <dbReference type="Pfam" id="PF03050"/>
    </source>
</evidence>
<dbReference type="EMBL" id="JBHSNO010000022">
    <property type="protein sequence ID" value="MFC5592056.1"/>
    <property type="molecule type" value="Genomic_DNA"/>
</dbReference>
<dbReference type="InterPro" id="IPR004291">
    <property type="entry name" value="Transposase_IS66_central"/>
</dbReference>
<accession>A0ABW0TTA5</accession>
<sequence length="39" mass="4643">MRFIQDVRVPFDNSLSERDIRMMKVKQKISGSFRIVEDA</sequence>
<name>A0ABW0TTA5_9BACL</name>
<dbReference type="Proteomes" id="UP001596109">
    <property type="component" value="Unassembled WGS sequence"/>
</dbReference>
<keyword evidence="3" id="KW-1185">Reference proteome</keyword>
<organism evidence="2 3">
    <name type="scientific">Sporosarcina soli</name>
    <dbReference type="NCBI Taxonomy" id="334736"/>
    <lineage>
        <taxon>Bacteria</taxon>
        <taxon>Bacillati</taxon>
        <taxon>Bacillota</taxon>
        <taxon>Bacilli</taxon>
        <taxon>Bacillales</taxon>
        <taxon>Caryophanaceae</taxon>
        <taxon>Sporosarcina</taxon>
    </lineage>
</organism>
<protein>
    <submittedName>
        <fullName evidence="2">Transposase</fullName>
    </submittedName>
</protein>
<proteinExistence type="predicted"/>